<comment type="subunit">
    <text evidence="3 4">Part of the 30S ribosomal subunit. Forms a bridge to the 50S subunit in the 70S ribosome, contacting the 23S rRNA.</text>
</comment>
<evidence type="ECO:0000256" key="1">
    <source>
        <dbReference type="ARBA" id="ARBA00022980"/>
    </source>
</evidence>
<dbReference type="PANTHER" id="PTHR23321">
    <property type="entry name" value="RIBOSOMAL PROTEIN S15, BACTERIAL AND ORGANELLAR"/>
    <property type="match status" value="1"/>
</dbReference>
<dbReference type="PROSITE" id="PS00362">
    <property type="entry name" value="RIBOSOMAL_S15"/>
    <property type="match status" value="1"/>
</dbReference>
<evidence type="ECO:0000256" key="3">
    <source>
        <dbReference type="ARBA" id="ARBA00064542"/>
    </source>
</evidence>
<keyword evidence="4 6" id="KW-0694">RNA-binding</keyword>
<dbReference type="HAMAP" id="MF_01343_B">
    <property type="entry name" value="Ribosomal_uS15_B"/>
    <property type="match status" value="1"/>
</dbReference>
<dbReference type="AlphaFoldDB" id="A0A3M0Z239"/>
<dbReference type="GO" id="GO:0006412">
    <property type="term" value="P:translation"/>
    <property type="evidence" value="ECO:0007669"/>
    <property type="project" value="UniProtKB-UniRule"/>
</dbReference>
<dbReference type="NCBIfam" id="TIGR00952">
    <property type="entry name" value="S15_bact"/>
    <property type="match status" value="1"/>
</dbReference>
<protein>
    <recommendedName>
        <fullName evidence="4">Small ribosomal subunit protein uS15</fullName>
    </recommendedName>
</protein>
<sequence>MSSKKSRFSRNKDLKKEIMSKYALSDKDTGSPLVQIALFTERIKYLTEHLQANKKDKHSRRGLLKLVGKRRRMYNYALKNIQDPDILSKINKLMGKI</sequence>
<proteinExistence type="inferred from homology"/>
<dbReference type="InterPro" id="IPR005290">
    <property type="entry name" value="Ribosomal_uS15_bac-type"/>
</dbReference>
<dbReference type="CDD" id="cd00353">
    <property type="entry name" value="Ribosomal_S15p_S13e"/>
    <property type="match status" value="1"/>
</dbReference>
<dbReference type="SMART" id="SM01387">
    <property type="entry name" value="Ribosomal_S15"/>
    <property type="match status" value="1"/>
</dbReference>
<dbReference type="SUPFAM" id="SSF47060">
    <property type="entry name" value="S15/NS1 RNA-binding domain"/>
    <property type="match status" value="1"/>
</dbReference>
<accession>A0A3M0Z239</accession>
<dbReference type="FunFam" id="1.10.287.10:FF:000002">
    <property type="entry name" value="30S ribosomal protein S15"/>
    <property type="match status" value="1"/>
</dbReference>
<reference evidence="7 8" key="1">
    <citation type="submission" date="2018-10" db="EMBL/GenBank/DDBJ databases">
        <title>Thermophilic Lithotrophy and Phototrophy in an Intertidal, Iron-rich, Geothermal Spring.</title>
        <authorList>
            <person name="Ward L.M."/>
            <person name="Idei A."/>
            <person name="Nakagawa M."/>
            <person name="Ueno Y."/>
            <person name="Fischer W."/>
            <person name="Mcglynn S.E."/>
        </authorList>
    </citation>
    <scope>NUCLEOTIDE SEQUENCE [LARGE SCALE GENOMIC DNA]</scope>
    <source>
        <strain evidence="7">J137</strain>
    </source>
</reference>
<dbReference type="EMBL" id="RFKV01000023">
    <property type="protein sequence ID" value="RMD77536.1"/>
    <property type="molecule type" value="Genomic_DNA"/>
</dbReference>
<dbReference type="Gene3D" id="1.10.287.10">
    <property type="entry name" value="S15/NS1, RNA-binding"/>
    <property type="match status" value="1"/>
</dbReference>
<keyword evidence="1 4" id="KW-0689">Ribosomal protein</keyword>
<evidence type="ECO:0000256" key="2">
    <source>
        <dbReference type="ARBA" id="ARBA00023274"/>
    </source>
</evidence>
<keyword evidence="2 4" id="KW-0687">Ribonucleoprotein</keyword>
<dbReference type="Pfam" id="PF00312">
    <property type="entry name" value="Ribosomal_S15"/>
    <property type="match status" value="1"/>
</dbReference>
<organism evidence="7 8">
    <name type="scientific">Candidatus Dojkabacteria bacterium</name>
    <dbReference type="NCBI Taxonomy" id="2099670"/>
    <lineage>
        <taxon>Bacteria</taxon>
        <taxon>Candidatus Dojkabacteria</taxon>
    </lineage>
</organism>
<dbReference type="InterPro" id="IPR009068">
    <property type="entry name" value="uS15_NS1_RNA-bd_sf"/>
</dbReference>
<evidence type="ECO:0000256" key="4">
    <source>
        <dbReference type="HAMAP-Rule" id="MF_01343"/>
    </source>
</evidence>
<comment type="similarity">
    <text evidence="4 5">Belongs to the universal ribosomal protein uS15 family.</text>
</comment>
<comment type="function">
    <text evidence="4 6">One of the primary rRNA binding proteins, it binds directly to 16S rRNA where it helps nucleate assembly of the platform of the 30S subunit by binding and bridging several RNA helices of the 16S rRNA.</text>
</comment>
<evidence type="ECO:0000256" key="5">
    <source>
        <dbReference type="RuleBase" id="RU003919"/>
    </source>
</evidence>
<keyword evidence="4 6" id="KW-0699">rRNA-binding</keyword>
<dbReference type="PANTHER" id="PTHR23321:SF26">
    <property type="entry name" value="SMALL RIBOSOMAL SUBUNIT PROTEIN US15M"/>
    <property type="match status" value="1"/>
</dbReference>
<name>A0A3M0Z239_9BACT</name>
<dbReference type="GO" id="GO:0019843">
    <property type="term" value="F:rRNA binding"/>
    <property type="evidence" value="ECO:0007669"/>
    <property type="project" value="UniProtKB-UniRule"/>
</dbReference>
<evidence type="ECO:0000313" key="8">
    <source>
        <dbReference type="Proteomes" id="UP000269410"/>
    </source>
</evidence>
<gene>
    <name evidence="4" type="primary">rpsO</name>
    <name evidence="7" type="ORF">D6810_00665</name>
</gene>
<dbReference type="GO" id="GO:0022627">
    <property type="term" value="C:cytosolic small ribosomal subunit"/>
    <property type="evidence" value="ECO:0007669"/>
    <property type="project" value="TreeGrafter"/>
</dbReference>
<dbReference type="Proteomes" id="UP000269410">
    <property type="component" value="Unassembled WGS sequence"/>
</dbReference>
<evidence type="ECO:0000256" key="6">
    <source>
        <dbReference type="RuleBase" id="RU004524"/>
    </source>
</evidence>
<dbReference type="GO" id="GO:0003735">
    <property type="term" value="F:structural constituent of ribosome"/>
    <property type="evidence" value="ECO:0007669"/>
    <property type="project" value="InterPro"/>
</dbReference>
<comment type="function">
    <text evidence="4">Forms an intersubunit bridge (bridge B4) with the 23S rRNA of the 50S subunit in the ribosome.</text>
</comment>
<comment type="caution">
    <text evidence="7">The sequence shown here is derived from an EMBL/GenBank/DDBJ whole genome shotgun (WGS) entry which is preliminary data.</text>
</comment>
<evidence type="ECO:0000313" key="7">
    <source>
        <dbReference type="EMBL" id="RMD77536.1"/>
    </source>
</evidence>
<dbReference type="InterPro" id="IPR000589">
    <property type="entry name" value="Ribosomal_uS15"/>
</dbReference>